<dbReference type="Gene3D" id="3.40.630.10">
    <property type="entry name" value="Zn peptidases"/>
    <property type="match status" value="1"/>
</dbReference>
<dbReference type="GO" id="GO:0005737">
    <property type="term" value="C:cytoplasm"/>
    <property type="evidence" value="ECO:0007669"/>
    <property type="project" value="TreeGrafter"/>
</dbReference>
<keyword evidence="4" id="KW-1185">Reference proteome</keyword>
<evidence type="ECO:0000259" key="2">
    <source>
        <dbReference type="Pfam" id="PF07687"/>
    </source>
</evidence>
<dbReference type="SUPFAM" id="SSF55031">
    <property type="entry name" value="Bacterial exopeptidase dimerisation domain"/>
    <property type="match status" value="1"/>
</dbReference>
<dbReference type="PIRSF" id="PIRSF037226">
    <property type="entry name" value="Amidohydrolase_ACY1L2_prd"/>
    <property type="match status" value="1"/>
</dbReference>
<name>A0A8J3SXZ8_9ACTN</name>
<organism evidence="3 4">
    <name type="scientific">Planobispora takensis</name>
    <dbReference type="NCBI Taxonomy" id="1367882"/>
    <lineage>
        <taxon>Bacteria</taxon>
        <taxon>Bacillati</taxon>
        <taxon>Actinomycetota</taxon>
        <taxon>Actinomycetes</taxon>
        <taxon>Streptosporangiales</taxon>
        <taxon>Streptosporangiaceae</taxon>
        <taxon>Planobispora</taxon>
    </lineage>
</organism>
<dbReference type="Pfam" id="PF07687">
    <property type="entry name" value="M20_dimer"/>
    <property type="match status" value="1"/>
</dbReference>
<dbReference type="PANTHER" id="PTHR30575">
    <property type="entry name" value="PEPTIDASE M20"/>
    <property type="match status" value="1"/>
</dbReference>
<dbReference type="Gene3D" id="3.30.70.360">
    <property type="match status" value="1"/>
</dbReference>
<sequence length="405" mass="42008">MPAPSSDKALPAEKKAAQSRISAAADELVALSRSIHAEPELAFREHRSAEKVAVFLERSGFAVERGACDLPTALSATYGDGDLVVALCAEYDALPEIGHACGHNVIAASSVGAALALASVADELGLTVKLLGTPAEEDGGGKQIMLDRGAFDDVTVAMMAHPAPIDLTAPGGLSTKASGQIEIVYTGREAHASVAPHTGINALDAVTVAQVALGLLRQHMIPGGQLHGIVQEGGIRPNIVPARTKLAYYLRADTLADMHRLEERVRDCFAAGALASGATMEIRRTSPDYAEMRNEPWLADAFGANLTALGREAMPVPGEFRGGSTDMGNVSHALPGIHPVIGIDPAGFSMPHTPEFATAAATPTADKAVVDAATALAWTAIDLALDDTRRAGMLAVRRAGRSAAE</sequence>
<dbReference type="RefSeq" id="WP_203875236.1">
    <property type="nucleotide sequence ID" value="NZ_BOOK01000018.1"/>
</dbReference>
<dbReference type="Proteomes" id="UP000634476">
    <property type="component" value="Unassembled WGS sequence"/>
</dbReference>
<dbReference type="SUPFAM" id="SSF53187">
    <property type="entry name" value="Zn-dependent exopeptidases"/>
    <property type="match status" value="1"/>
</dbReference>
<reference evidence="3" key="1">
    <citation type="submission" date="2021-01" db="EMBL/GenBank/DDBJ databases">
        <title>Whole genome shotgun sequence of Planobispora takensis NBRC 109077.</title>
        <authorList>
            <person name="Komaki H."/>
            <person name="Tamura T."/>
        </authorList>
    </citation>
    <scope>NUCLEOTIDE SEQUENCE</scope>
    <source>
        <strain evidence="3">NBRC 109077</strain>
    </source>
</reference>
<dbReference type="InterPro" id="IPR002933">
    <property type="entry name" value="Peptidase_M20"/>
</dbReference>
<protein>
    <recommendedName>
        <fullName evidence="1">Peptidase M20 domain-containing protein 2</fullName>
    </recommendedName>
</protein>
<proteinExistence type="inferred from homology"/>
<dbReference type="GO" id="GO:0046657">
    <property type="term" value="P:folic acid catabolic process"/>
    <property type="evidence" value="ECO:0007669"/>
    <property type="project" value="TreeGrafter"/>
</dbReference>
<comment type="similarity">
    <text evidence="1">Belongs to the peptidase M20A family.</text>
</comment>
<evidence type="ECO:0000313" key="3">
    <source>
        <dbReference type="EMBL" id="GII00841.1"/>
    </source>
</evidence>
<feature type="domain" description="Peptidase M20 dimerisation" evidence="2">
    <location>
        <begin position="175"/>
        <end position="271"/>
    </location>
</feature>
<evidence type="ECO:0000313" key="4">
    <source>
        <dbReference type="Proteomes" id="UP000634476"/>
    </source>
</evidence>
<dbReference type="InterPro" id="IPR017439">
    <property type="entry name" value="Amidohydrolase"/>
</dbReference>
<comment type="caution">
    <text evidence="3">The sequence shown here is derived from an EMBL/GenBank/DDBJ whole genome shotgun (WGS) entry which is preliminary data.</text>
</comment>
<dbReference type="Pfam" id="PF01546">
    <property type="entry name" value="Peptidase_M20"/>
    <property type="match status" value="1"/>
</dbReference>
<dbReference type="EMBL" id="BOOK01000018">
    <property type="protein sequence ID" value="GII00841.1"/>
    <property type="molecule type" value="Genomic_DNA"/>
</dbReference>
<dbReference type="InterPro" id="IPR052030">
    <property type="entry name" value="Peptidase_M20/M20A_hydrolases"/>
</dbReference>
<dbReference type="InterPro" id="IPR011650">
    <property type="entry name" value="Peptidase_M20_dimer"/>
</dbReference>
<dbReference type="FunFam" id="3.30.70.360:FF:000004">
    <property type="entry name" value="Peptidase M20 domain-containing protein 2"/>
    <property type="match status" value="1"/>
</dbReference>
<dbReference type="CDD" id="cd05672">
    <property type="entry name" value="M20_ACY1L2-like"/>
    <property type="match status" value="1"/>
</dbReference>
<dbReference type="GO" id="GO:0016805">
    <property type="term" value="F:dipeptidase activity"/>
    <property type="evidence" value="ECO:0007669"/>
    <property type="project" value="InterPro"/>
</dbReference>
<accession>A0A8J3SXZ8</accession>
<dbReference type="PANTHER" id="PTHR30575:SF0">
    <property type="entry name" value="XAA-ARG DIPEPTIDASE"/>
    <property type="match status" value="1"/>
</dbReference>
<dbReference type="GO" id="GO:0071713">
    <property type="term" value="F:para-aminobenzoyl-glutamate hydrolase activity"/>
    <property type="evidence" value="ECO:0007669"/>
    <property type="project" value="TreeGrafter"/>
</dbReference>
<dbReference type="InterPro" id="IPR017144">
    <property type="entry name" value="Xaa-Arg_dipeptidase"/>
</dbReference>
<evidence type="ECO:0000256" key="1">
    <source>
        <dbReference type="PIRNR" id="PIRNR037226"/>
    </source>
</evidence>
<dbReference type="InterPro" id="IPR036264">
    <property type="entry name" value="Bact_exopeptidase_dim_dom"/>
</dbReference>
<dbReference type="NCBIfam" id="TIGR01891">
    <property type="entry name" value="amidohydrolases"/>
    <property type="match status" value="1"/>
</dbReference>
<gene>
    <name evidence="3" type="ORF">Pta02_28490</name>
</gene>
<dbReference type="AlphaFoldDB" id="A0A8J3SXZ8"/>